<keyword evidence="4" id="KW-1185">Reference proteome</keyword>
<dbReference type="EMBL" id="BGPR01000130">
    <property type="protein sequence ID" value="GBL97480.1"/>
    <property type="molecule type" value="Genomic_DNA"/>
</dbReference>
<dbReference type="PANTHER" id="PTHR45786:SF74">
    <property type="entry name" value="ATP-DEPENDENT DNA HELICASE"/>
    <property type="match status" value="1"/>
</dbReference>
<dbReference type="InterPro" id="IPR025476">
    <property type="entry name" value="Helitron_helicase-like"/>
</dbReference>
<feature type="compositionally biased region" description="Basic and acidic residues" evidence="1">
    <location>
        <begin position="1"/>
        <end position="24"/>
    </location>
</feature>
<evidence type="ECO:0000256" key="1">
    <source>
        <dbReference type="SAM" id="MobiDB-lite"/>
    </source>
</evidence>
<name>A0A4Y2BZ40_ARAVE</name>
<protein>
    <recommendedName>
        <fullName evidence="2">Helitron helicase-like domain-containing protein</fullName>
    </recommendedName>
</protein>
<dbReference type="Pfam" id="PF14214">
    <property type="entry name" value="Helitron_like_N"/>
    <property type="match status" value="1"/>
</dbReference>
<gene>
    <name evidence="3" type="ORF">AVEN_162942_1</name>
</gene>
<dbReference type="AlphaFoldDB" id="A0A4Y2BZ40"/>
<feature type="domain" description="Helitron helicase-like" evidence="2">
    <location>
        <begin position="481"/>
        <end position="562"/>
    </location>
</feature>
<reference evidence="3 4" key="1">
    <citation type="journal article" date="2019" name="Sci. Rep.">
        <title>Orb-weaving spider Araneus ventricosus genome elucidates the spidroin gene catalogue.</title>
        <authorList>
            <person name="Kono N."/>
            <person name="Nakamura H."/>
            <person name="Ohtoshi R."/>
            <person name="Moran D.A.P."/>
            <person name="Shinohara A."/>
            <person name="Yoshida Y."/>
            <person name="Fujiwara M."/>
            <person name="Mori M."/>
            <person name="Tomita M."/>
            <person name="Arakawa K."/>
        </authorList>
    </citation>
    <scope>NUCLEOTIDE SEQUENCE [LARGE SCALE GENOMIC DNA]</scope>
</reference>
<dbReference type="OrthoDB" id="6466459at2759"/>
<comment type="caution">
    <text evidence="3">The sequence shown here is derived from an EMBL/GenBank/DDBJ whole genome shotgun (WGS) entry which is preliminary data.</text>
</comment>
<accession>A0A4Y2BZ40</accession>
<dbReference type="Proteomes" id="UP000499080">
    <property type="component" value="Unassembled WGS sequence"/>
</dbReference>
<dbReference type="PANTHER" id="PTHR45786">
    <property type="entry name" value="DNA BINDING PROTEIN-LIKE"/>
    <property type="match status" value="1"/>
</dbReference>
<feature type="region of interest" description="Disordered" evidence="1">
    <location>
        <begin position="1"/>
        <end position="32"/>
    </location>
</feature>
<evidence type="ECO:0000313" key="3">
    <source>
        <dbReference type="EMBL" id="GBL97480.1"/>
    </source>
</evidence>
<sequence length="599" mass="69097">MTAEETEQRYSNDRLRTIAKRNNESFEPAPGNRIEDETFDARRNTLQLERVRQGTLRASNWLYLKDEALHYDPNSDYPNFPQIVIGSISSKCTFCGALKFEAEASGLHCSNGKVYLPELPQLPEPLKSLMERNHPKSKEFLGMIRKYNSSFQMTSFGTSWPMLDSTVFMPTFRIQCQVYHKAWSLMSLPNEEAKFLQIYFLGNEEAEAKRRCTLIPGTTKSLIESLQKMLHENNHYVQKFKMAIEDNPTEDLQIVIKADKKPIEGHERVFNTPALNEVAIIIAGNDFEKHDIVLTMRSNELKNICETHISHDALQYPLMFPRCEDGYTININRVLTLIEEKNSRTFKENSRTFCGKFKVGTYKSTVCLKTPRDSEGHGLPLLNYFTLQRGISGEEKHECIPRVFSGTFIFRVEEKMGAQIIGGSHKNSRTFTDLIIFSMTFKDLISSKIFQGLSRTVGTLINQVDPGTSNQINKMVSAMSFYTYRLMMRSTENRLLNYRQLLHQYLVDMYAKIEAERLLFIRLNQKKLRVDEYIHLKNAIKNDSDPANHGKLVILPSTFTGCAGICSRCRHLRSSRRKAINIHHIHFQPRLQRDGLKCD</sequence>
<proteinExistence type="predicted"/>
<evidence type="ECO:0000313" key="4">
    <source>
        <dbReference type="Proteomes" id="UP000499080"/>
    </source>
</evidence>
<evidence type="ECO:0000259" key="2">
    <source>
        <dbReference type="Pfam" id="PF14214"/>
    </source>
</evidence>
<organism evidence="3 4">
    <name type="scientific">Araneus ventricosus</name>
    <name type="common">Orbweaver spider</name>
    <name type="synonym">Epeira ventricosa</name>
    <dbReference type="NCBI Taxonomy" id="182803"/>
    <lineage>
        <taxon>Eukaryota</taxon>
        <taxon>Metazoa</taxon>
        <taxon>Ecdysozoa</taxon>
        <taxon>Arthropoda</taxon>
        <taxon>Chelicerata</taxon>
        <taxon>Arachnida</taxon>
        <taxon>Araneae</taxon>
        <taxon>Araneomorphae</taxon>
        <taxon>Entelegynae</taxon>
        <taxon>Araneoidea</taxon>
        <taxon>Araneidae</taxon>
        <taxon>Araneus</taxon>
    </lineage>
</organism>